<dbReference type="PROSITE" id="PS51257">
    <property type="entry name" value="PROKAR_LIPOPROTEIN"/>
    <property type="match status" value="1"/>
</dbReference>
<dbReference type="AlphaFoldDB" id="A0A158FPP3"/>
<evidence type="ECO:0000259" key="3">
    <source>
        <dbReference type="Pfam" id="PF13590"/>
    </source>
</evidence>
<feature type="compositionally biased region" description="Polar residues" evidence="1">
    <location>
        <begin position="211"/>
        <end position="224"/>
    </location>
</feature>
<feature type="signal peptide" evidence="2">
    <location>
        <begin position="1"/>
        <end position="29"/>
    </location>
</feature>
<dbReference type="InterPro" id="IPR025411">
    <property type="entry name" value="DUF4136"/>
</dbReference>
<evidence type="ECO:0000313" key="4">
    <source>
        <dbReference type="EMBL" id="SAL21110.1"/>
    </source>
</evidence>
<organism evidence="4 5">
    <name type="scientific">Caballeronia arvi</name>
    <dbReference type="NCBI Taxonomy" id="1777135"/>
    <lineage>
        <taxon>Bacteria</taxon>
        <taxon>Pseudomonadati</taxon>
        <taxon>Pseudomonadota</taxon>
        <taxon>Betaproteobacteria</taxon>
        <taxon>Burkholderiales</taxon>
        <taxon>Burkholderiaceae</taxon>
        <taxon>Caballeronia</taxon>
    </lineage>
</organism>
<gene>
    <name evidence="4" type="ORF">AWB74_00793</name>
</gene>
<sequence length="237" mass="26290">MNFPTKALYRWLSILAALWLAGCTTYVQTQVTAFSDWSGSDTTRTYAFARQGEQQNSIEQTTYETLVANELSKYNFRQAPDAGARYQVALAYSVRGDLMTVRQPVYYDPWPMYGPYGRPFWGPWGGWGGYGPWGPTGYVDQSYPVYIHALQIRMTDRQTGREVYKVTAVNSTDAPSLYQAMPYLTRSALADFPLGNGTVRTVTLPVDKNGGISNETAASLNSNERGVAPAPASKTVE</sequence>
<evidence type="ECO:0000256" key="2">
    <source>
        <dbReference type="SAM" id="SignalP"/>
    </source>
</evidence>
<feature type="domain" description="DUF4136" evidence="3">
    <location>
        <begin position="31"/>
        <end position="193"/>
    </location>
</feature>
<feature type="chain" id="PRO_5007625805" evidence="2">
    <location>
        <begin position="30"/>
        <end position="237"/>
    </location>
</feature>
<dbReference type="Pfam" id="PF13590">
    <property type="entry name" value="DUF4136"/>
    <property type="match status" value="1"/>
</dbReference>
<evidence type="ECO:0000313" key="5">
    <source>
        <dbReference type="Proteomes" id="UP000055019"/>
    </source>
</evidence>
<dbReference type="Proteomes" id="UP000055019">
    <property type="component" value="Unassembled WGS sequence"/>
</dbReference>
<dbReference type="EMBL" id="FCOM02000002">
    <property type="protein sequence ID" value="SAL21110.1"/>
    <property type="molecule type" value="Genomic_DNA"/>
</dbReference>
<protein>
    <submittedName>
        <fullName evidence="4">Lipoprotein</fullName>
    </submittedName>
</protein>
<name>A0A158FPP3_9BURK</name>
<dbReference type="Gene3D" id="3.30.160.670">
    <property type="match status" value="1"/>
</dbReference>
<comment type="caution">
    <text evidence="4">The sequence shown here is derived from an EMBL/GenBank/DDBJ whole genome shotgun (WGS) entry which is preliminary data.</text>
</comment>
<feature type="region of interest" description="Disordered" evidence="1">
    <location>
        <begin position="210"/>
        <end position="237"/>
    </location>
</feature>
<reference evidence="4" key="1">
    <citation type="submission" date="2016-01" db="EMBL/GenBank/DDBJ databases">
        <authorList>
            <person name="Peeters C."/>
        </authorList>
    </citation>
    <scope>NUCLEOTIDE SEQUENCE [LARGE SCALE GENOMIC DNA]</scope>
    <source>
        <strain evidence="4">LMG 29317</strain>
    </source>
</reference>
<accession>A0A158FPP3</accession>
<keyword evidence="5" id="KW-1185">Reference proteome</keyword>
<keyword evidence="2" id="KW-0732">Signal</keyword>
<keyword evidence="4" id="KW-0449">Lipoprotein</keyword>
<evidence type="ECO:0000256" key="1">
    <source>
        <dbReference type="SAM" id="MobiDB-lite"/>
    </source>
</evidence>
<dbReference type="OrthoDB" id="8940851at2"/>
<proteinExistence type="predicted"/>
<dbReference type="RefSeq" id="WP_061145452.1">
    <property type="nucleotide sequence ID" value="NZ_FCOM02000002.1"/>
</dbReference>